<sequence length="583" mass="64899">MTSSEQFLTKKYEKWNNFQEDSDSDTDDVLRVPTQFDVEGDADIVISTEMLLTSNQVERYRKLEKKQLEVWQVVVRQLRVWSASSTGAEEGQDAIPCRPYCVLVNNLYPLGQVVSKKICDPPEVYPSTETVLELTLQAMLDPPTNTPQHRPDKIVFPNKHFVGKLRKSYSALSIECSYLSESDGIDAYIQELSQHLIRKDLASVAEVSERPGLVSGPGVTPEALSAFYSACEQYAKLEPWDHFAERQAIQIDAVGDEELRLDARHHVSRGTVFSSVISTHTDSGPNGEGGDHIRGIALFYTRADLERRVLPPGEQLALMETPELRRCAKCDKRAASGKELKRCTRCKCTFYCNAQCQRGHWKDHKVSCTPLGSTTSGTAEHKVVWGAKEMSILYGPQTSVPFDDLDVIAKHSLPIAKVKGDTLYPSAVVFREGDPSVPDVIELAWLTRGLNAQIEVISNHPLFMQKTMGELLGLDEHDGEQCKLKLSCKTFGFSDQLVIRNSTVLTMQDVERLRKVIKKQQTATQETSANKSDANASNENTKDGKAESKSDDDDDGNNDDDDGNNDDDEGADLKDGETKCVVM</sequence>
<keyword evidence="3" id="KW-0862">Zinc</keyword>
<dbReference type="Gene3D" id="6.10.140.2220">
    <property type="match status" value="1"/>
</dbReference>
<evidence type="ECO:0000256" key="1">
    <source>
        <dbReference type="ARBA" id="ARBA00022723"/>
    </source>
</evidence>
<evidence type="ECO:0000259" key="6">
    <source>
        <dbReference type="PROSITE" id="PS50865"/>
    </source>
</evidence>
<evidence type="ECO:0000256" key="3">
    <source>
        <dbReference type="ARBA" id="ARBA00022833"/>
    </source>
</evidence>
<proteinExistence type="predicted"/>
<accession>A0AAV0VCC8</accession>
<feature type="compositionally biased region" description="Polar residues" evidence="5">
    <location>
        <begin position="520"/>
        <end position="539"/>
    </location>
</feature>
<dbReference type="AlphaFoldDB" id="A0AAV0VCC8"/>
<dbReference type="Pfam" id="PF01753">
    <property type="entry name" value="zf-MYND"/>
    <property type="match status" value="1"/>
</dbReference>
<evidence type="ECO:0000313" key="7">
    <source>
        <dbReference type="EMBL" id="CAI5746842.1"/>
    </source>
</evidence>
<dbReference type="SUPFAM" id="SSF144232">
    <property type="entry name" value="HIT/MYND zinc finger-like"/>
    <property type="match status" value="1"/>
</dbReference>
<feature type="domain" description="MYND-type" evidence="6">
    <location>
        <begin position="327"/>
        <end position="368"/>
    </location>
</feature>
<feature type="region of interest" description="Disordered" evidence="5">
    <location>
        <begin position="520"/>
        <end position="583"/>
    </location>
</feature>
<dbReference type="EMBL" id="CANTFM010002625">
    <property type="protein sequence ID" value="CAI5746842.1"/>
    <property type="molecule type" value="Genomic_DNA"/>
</dbReference>
<reference evidence="7" key="1">
    <citation type="submission" date="2022-12" db="EMBL/GenBank/DDBJ databases">
        <authorList>
            <person name="Webb A."/>
        </authorList>
    </citation>
    <scope>NUCLEOTIDE SEQUENCE</scope>
    <source>
        <strain evidence="7">Pd1</strain>
    </source>
</reference>
<dbReference type="GO" id="GO:0008270">
    <property type="term" value="F:zinc ion binding"/>
    <property type="evidence" value="ECO:0007669"/>
    <property type="project" value="UniProtKB-KW"/>
</dbReference>
<keyword evidence="2 4" id="KW-0863">Zinc-finger</keyword>
<evidence type="ECO:0000313" key="8">
    <source>
        <dbReference type="Proteomes" id="UP001162029"/>
    </source>
</evidence>
<evidence type="ECO:0000256" key="5">
    <source>
        <dbReference type="SAM" id="MobiDB-lite"/>
    </source>
</evidence>
<feature type="compositionally biased region" description="Basic and acidic residues" evidence="5">
    <location>
        <begin position="540"/>
        <end position="549"/>
    </location>
</feature>
<gene>
    <name evidence="7" type="ORF">PDE001_LOCUS11795</name>
</gene>
<organism evidence="7 8">
    <name type="scientific">Peronospora destructor</name>
    <dbReference type="NCBI Taxonomy" id="86335"/>
    <lineage>
        <taxon>Eukaryota</taxon>
        <taxon>Sar</taxon>
        <taxon>Stramenopiles</taxon>
        <taxon>Oomycota</taxon>
        <taxon>Peronosporomycetes</taxon>
        <taxon>Peronosporales</taxon>
        <taxon>Peronosporaceae</taxon>
        <taxon>Peronospora</taxon>
    </lineage>
</organism>
<keyword evidence="8" id="KW-1185">Reference proteome</keyword>
<feature type="compositionally biased region" description="Acidic residues" evidence="5">
    <location>
        <begin position="550"/>
        <end position="570"/>
    </location>
</feature>
<keyword evidence="1" id="KW-0479">Metal-binding</keyword>
<dbReference type="PROSITE" id="PS01360">
    <property type="entry name" value="ZF_MYND_1"/>
    <property type="match status" value="1"/>
</dbReference>
<evidence type="ECO:0000256" key="2">
    <source>
        <dbReference type="ARBA" id="ARBA00022771"/>
    </source>
</evidence>
<name>A0AAV0VCC8_9STRA</name>
<dbReference type="Proteomes" id="UP001162029">
    <property type="component" value="Unassembled WGS sequence"/>
</dbReference>
<dbReference type="PROSITE" id="PS50865">
    <property type="entry name" value="ZF_MYND_2"/>
    <property type="match status" value="1"/>
</dbReference>
<evidence type="ECO:0000256" key="4">
    <source>
        <dbReference type="PROSITE-ProRule" id="PRU00134"/>
    </source>
</evidence>
<comment type="caution">
    <text evidence="7">The sequence shown here is derived from an EMBL/GenBank/DDBJ whole genome shotgun (WGS) entry which is preliminary data.</text>
</comment>
<feature type="compositionally biased region" description="Basic and acidic residues" evidence="5">
    <location>
        <begin position="571"/>
        <end position="583"/>
    </location>
</feature>
<dbReference type="InterPro" id="IPR002893">
    <property type="entry name" value="Znf_MYND"/>
</dbReference>
<protein>
    <recommendedName>
        <fullName evidence="6">MYND-type domain-containing protein</fullName>
    </recommendedName>
</protein>